<evidence type="ECO:0000313" key="1">
    <source>
        <dbReference type="EMBL" id="KIJ30816.1"/>
    </source>
</evidence>
<name>A0A0C9UZL0_SPHS4</name>
<proteinExistence type="predicted"/>
<evidence type="ECO:0000313" key="2">
    <source>
        <dbReference type="Proteomes" id="UP000054279"/>
    </source>
</evidence>
<keyword evidence="2" id="KW-1185">Reference proteome</keyword>
<sequence length="157" mass="17777">MSSFHCDTYSYSSVIEGSFGLHDFVELCKKNDTGRYYSPTFDSGRWQFILKFQFEFNPEDAALSVGIYLLPVAVGEEVNYNQSKHRAGKYTFTMTLMAGQNTIGSSTLTDITFYPKATIAGWGTTDFVKKYSVASAAPHHETVIFKYKITEKHPEYN</sequence>
<accession>A0A0C9UZL0</accession>
<dbReference type="HOGENOM" id="CLU_1679054_0_0_1"/>
<protein>
    <recommendedName>
        <fullName evidence="3">MATH domain-containing protein</fullName>
    </recommendedName>
</protein>
<dbReference type="Proteomes" id="UP000054279">
    <property type="component" value="Unassembled WGS sequence"/>
</dbReference>
<reference evidence="1 2" key="1">
    <citation type="submission" date="2014-06" db="EMBL/GenBank/DDBJ databases">
        <title>Evolutionary Origins and Diversification of the Mycorrhizal Mutualists.</title>
        <authorList>
            <consortium name="DOE Joint Genome Institute"/>
            <consortium name="Mycorrhizal Genomics Consortium"/>
            <person name="Kohler A."/>
            <person name="Kuo A."/>
            <person name="Nagy L.G."/>
            <person name="Floudas D."/>
            <person name="Copeland A."/>
            <person name="Barry K.W."/>
            <person name="Cichocki N."/>
            <person name="Veneault-Fourrey C."/>
            <person name="LaButti K."/>
            <person name="Lindquist E.A."/>
            <person name="Lipzen A."/>
            <person name="Lundell T."/>
            <person name="Morin E."/>
            <person name="Murat C."/>
            <person name="Riley R."/>
            <person name="Ohm R."/>
            <person name="Sun H."/>
            <person name="Tunlid A."/>
            <person name="Henrissat B."/>
            <person name="Grigoriev I.V."/>
            <person name="Hibbett D.S."/>
            <person name="Martin F."/>
        </authorList>
    </citation>
    <scope>NUCLEOTIDE SEQUENCE [LARGE SCALE GENOMIC DNA]</scope>
    <source>
        <strain evidence="1 2">SS14</strain>
    </source>
</reference>
<gene>
    <name evidence="1" type="ORF">M422DRAFT_53612</name>
</gene>
<organism evidence="1 2">
    <name type="scientific">Sphaerobolus stellatus (strain SS14)</name>
    <dbReference type="NCBI Taxonomy" id="990650"/>
    <lineage>
        <taxon>Eukaryota</taxon>
        <taxon>Fungi</taxon>
        <taxon>Dikarya</taxon>
        <taxon>Basidiomycota</taxon>
        <taxon>Agaricomycotina</taxon>
        <taxon>Agaricomycetes</taxon>
        <taxon>Phallomycetidae</taxon>
        <taxon>Geastrales</taxon>
        <taxon>Sphaerobolaceae</taxon>
        <taxon>Sphaerobolus</taxon>
    </lineage>
</organism>
<evidence type="ECO:0008006" key="3">
    <source>
        <dbReference type="Google" id="ProtNLM"/>
    </source>
</evidence>
<dbReference type="EMBL" id="KN837254">
    <property type="protein sequence ID" value="KIJ30816.1"/>
    <property type="molecule type" value="Genomic_DNA"/>
</dbReference>
<dbReference type="SUPFAM" id="SSF49599">
    <property type="entry name" value="TRAF domain-like"/>
    <property type="match status" value="1"/>
</dbReference>
<dbReference type="AlphaFoldDB" id="A0A0C9UZL0"/>